<keyword evidence="5 9" id="KW-0136">Cellulose degradation</keyword>
<proteinExistence type="inferred from homology"/>
<dbReference type="InterPro" id="IPR037019">
    <property type="entry name" value="Glyco_hydro_7_sf"/>
</dbReference>
<keyword evidence="3 10" id="KW-0732">Signal</keyword>
<dbReference type="EC" id="3.2.1.-" evidence="9"/>
<evidence type="ECO:0000256" key="10">
    <source>
        <dbReference type="SAM" id="SignalP"/>
    </source>
</evidence>
<evidence type="ECO:0000256" key="3">
    <source>
        <dbReference type="ARBA" id="ARBA00022729"/>
    </source>
</evidence>
<comment type="similarity">
    <text evidence="2 9">Belongs to the glycosyl hydrolase 7 (cellulase C) family.</text>
</comment>
<evidence type="ECO:0000256" key="1">
    <source>
        <dbReference type="ARBA" id="ARBA00001641"/>
    </source>
</evidence>
<evidence type="ECO:0000256" key="6">
    <source>
        <dbReference type="ARBA" id="ARBA00023277"/>
    </source>
</evidence>
<protein>
    <recommendedName>
        <fullName evidence="9">Glucanase</fullName>
        <ecNumber evidence="9">3.2.1.-</ecNumber>
    </recommendedName>
</protein>
<evidence type="ECO:0000256" key="4">
    <source>
        <dbReference type="ARBA" id="ARBA00022801"/>
    </source>
</evidence>
<feature type="chain" id="PRO_5043832819" description="Glucanase" evidence="10">
    <location>
        <begin position="19"/>
        <end position="455"/>
    </location>
</feature>
<evidence type="ECO:0000256" key="9">
    <source>
        <dbReference type="RuleBase" id="RU361164"/>
    </source>
</evidence>
<dbReference type="Proteomes" id="UP001321749">
    <property type="component" value="Unassembled WGS sequence"/>
</dbReference>
<keyword evidence="6" id="KW-0119">Carbohydrate metabolism</keyword>
<dbReference type="GO" id="GO:0016162">
    <property type="term" value="F:cellulose 1,4-beta-cellobiosidase activity"/>
    <property type="evidence" value="ECO:0007669"/>
    <property type="project" value="UniProtKB-EC"/>
</dbReference>
<dbReference type="Gene3D" id="2.70.100.10">
    <property type="entry name" value="Glycoside hydrolase, family 7, domain"/>
    <property type="match status" value="1"/>
</dbReference>
<organism evidence="11 12">
    <name type="scientific">Cladorrhinum samala</name>
    <dbReference type="NCBI Taxonomy" id="585594"/>
    <lineage>
        <taxon>Eukaryota</taxon>
        <taxon>Fungi</taxon>
        <taxon>Dikarya</taxon>
        <taxon>Ascomycota</taxon>
        <taxon>Pezizomycotina</taxon>
        <taxon>Sordariomycetes</taxon>
        <taxon>Sordariomycetidae</taxon>
        <taxon>Sordariales</taxon>
        <taxon>Podosporaceae</taxon>
        <taxon>Cladorrhinum</taxon>
    </lineage>
</organism>
<reference evidence="11" key="1">
    <citation type="journal article" date="2023" name="Mol. Phylogenet. Evol.">
        <title>Genome-scale phylogeny and comparative genomics of the fungal order Sordariales.</title>
        <authorList>
            <person name="Hensen N."/>
            <person name="Bonometti L."/>
            <person name="Westerberg I."/>
            <person name="Brannstrom I.O."/>
            <person name="Guillou S."/>
            <person name="Cros-Aarteil S."/>
            <person name="Calhoun S."/>
            <person name="Haridas S."/>
            <person name="Kuo A."/>
            <person name="Mondo S."/>
            <person name="Pangilinan J."/>
            <person name="Riley R."/>
            <person name="LaButti K."/>
            <person name="Andreopoulos B."/>
            <person name="Lipzen A."/>
            <person name="Chen C."/>
            <person name="Yan M."/>
            <person name="Daum C."/>
            <person name="Ng V."/>
            <person name="Clum A."/>
            <person name="Steindorff A."/>
            <person name="Ohm R.A."/>
            <person name="Martin F."/>
            <person name="Silar P."/>
            <person name="Natvig D.O."/>
            <person name="Lalanne C."/>
            <person name="Gautier V."/>
            <person name="Ament-Velasquez S.L."/>
            <person name="Kruys A."/>
            <person name="Hutchinson M.I."/>
            <person name="Powell A.J."/>
            <person name="Barry K."/>
            <person name="Miller A.N."/>
            <person name="Grigoriev I.V."/>
            <person name="Debuchy R."/>
            <person name="Gladieux P."/>
            <person name="Hiltunen Thoren M."/>
            <person name="Johannesson H."/>
        </authorList>
    </citation>
    <scope>NUCLEOTIDE SEQUENCE</scope>
    <source>
        <strain evidence="11">PSN324</strain>
    </source>
</reference>
<comment type="catalytic activity">
    <reaction evidence="1">
        <text>Hydrolysis of (1-&gt;4)-beta-D-glucosidic linkages in cellulose and cellotetraose, releasing cellobiose from the non-reducing ends of the chains.</text>
        <dbReference type="EC" id="3.2.1.91"/>
    </reaction>
</comment>
<dbReference type="SUPFAM" id="SSF49899">
    <property type="entry name" value="Concanavalin A-like lectins/glucanases"/>
    <property type="match status" value="1"/>
</dbReference>
<evidence type="ECO:0000313" key="12">
    <source>
        <dbReference type="Proteomes" id="UP001321749"/>
    </source>
</evidence>
<dbReference type="InterPro" id="IPR013320">
    <property type="entry name" value="ConA-like_dom_sf"/>
</dbReference>
<evidence type="ECO:0000256" key="2">
    <source>
        <dbReference type="ARBA" id="ARBA00006044"/>
    </source>
</evidence>
<dbReference type="PANTHER" id="PTHR33753:SF2">
    <property type="entry name" value="GLYCOSIDE HYDROLASE FAMILY 7 PROTEIN"/>
    <property type="match status" value="1"/>
</dbReference>
<evidence type="ECO:0000256" key="7">
    <source>
        <dbReference type="ARBA" id="ARBA00023295"/>
    </source>
</evidence>
<dbReference type="Pfam" id="PF00840">
    <property type="entry name" value="Glyco_hydro_7"/>
    <property type="match status" value="1"/>
</dbReference>
<name>A0AAV9HRB7_9PEZI</name>
<comment type="caution">
    <text evidence="11">The sequence shown here is derived from an EMBL/GenBank/DDBJ whole genome shotgun (WGS) entry which is preliminary data.</text>
</comment>
<evidence type="ECO:0000313" key="11">
    <source>
        <dbReference type="EMBL" id="KAK4462354.1"/>
    </source>
</evidence>
<dbReference type="PRINTS" id="PR00734">
    <property type="entry name" value="GLHYDRLASE7"/>
</dbReference>
<sequence length="455" mass="50665">MPSLLLLTLPSFFGLALAQGVGNWLREVHPKLQWSSCAAEGDCQKIDAEIVADANWRWLHNDNGYRDCFSYNDWVRGTCNSTEDCTAKCVYDGIDYGKVLGIQTANDSVSLKLQTRFDFSYSVGSRTFLMENRTMYKTFTLLNNELAFDVDLSTVECGINSALYFVAMDADGGVSRYPGNTAGAEYGVGYCDASCPRSARFIGGKANYNWLPSETDQFSGTGDYAACCAEFDVWNSNAHSYSMAAKTCPPGKSQFHVCEGGRDCDPHWDSGGRRVGSCDPDGCSWSAYRTASKEFYGKGKVVDTNKTFTVVTRFEESRVYQFFIQDGKKIDVPLPRWEGLPKEAGISAEMCEKQTILFNERDRLSENGGWSSYLEYISRPMVLTMSINVDHRAYNLWLDGSYPLGGDAAEPDLYERGPCRPWEDNEPAVVQSNNPRAKVTWSNIRFGPIGSTVKV</sequence>
<feature type="signal peptide" evidence="10">
    <location>
        <begin position="1"/>
        <end position="18"/>
    </location>
</feature>
<evidence type="ECO:0000256" key="8">
    <source>
        <dbReference type="ARBA" id="ARBA00023326"/>
    </source>
</evidence>
<accession>A0AAV9HRB7</accession>
<keyword evidence="4 9" id="KW-0378">Hydrolase</keyword>
<dbReference type="GO" id="GO:0030245">
    <property type="term" value="P:cellulose catabolic process"/>
    <property type="evidence" value="ECO:0007669"/>
    <property type="project" value="UniProtKB-KW"/>
</dbReference>
<keyword evidence="8 9" id="KW-0624">Polysaccharide degradation</keyword>
<dbReference type="EMBL" id="MU864973">
    <property type="protein sequence ID" value="KAK4462354.1"/>
    <property type="molecule type" value="Genomic_DNA"/>
</dbReference>
<reference evidence="11" key="2">
    <citation type="submission" date="2023-06" db="EMBL/GenBank/DDBJ databases">
        <authorList>
            <consortium name="Lawrence Berkeley National Laboratory"/>
            <person name="Mondo S.J."/>
            <person name="Hensen N."/>
            <person name="Bonometti L."/>
            <person name="Westerberg I."/>
            <person name="Brannstrom I.O."/>
            <person name="Guillou S."/>
            <person name="Cros-Aarteil S."/>
            <person name="Calhoun S."/>
            <person name="Haridas S."/>
            <person name="Kuo A."/>
            <person name="Pangilinan J."/>
            <person name="Riley R."/>
            <person name="Labutti K."/>
            <person name="Andreopoulos B."/>
            <person name="Lipzen A."/>
            <person name="Chen C."/>
            <person name="Yanf M."/>
            <person name="Daum C."/>
            <person name="Ng V."/>
            <person name="Clum A."/>
            <person name="Steindorff A."/>
            <person name="Ohm R."/>
            <person name="Martin F."/>
            <person name="Silar P."/>
            <person name="Natvig D."/>
            <person name="Lalanne C."/>
            <person name="Gautier V."/>
            <person name="Ament-Velasquez S.L."/>
            <person name="Kruys A."/>
            <person name="Hutchinson M.I."/>
            <person name="Powell A.J."/>
            <person name="Barry K."/>
            <person name="Miller A.N."/>
            <person name="Grigoriev I.V."/>
            <person name="Debuchy R."/>
            <person name="Gladieux P."/>
            <person name="Thoren M.H."/>
            <person name="Johannesson H."/>
        </authorList>
    </citation>
    <scope>NUCLEOTIDE SEQUENCE</scope>
    <source>
        <strain evidence="11">PSN324</strain>
    </source>
</reference>
<evidence type="ECO:0000256" key="5">
    <source>
        <dbReference type="ARBA" id="ARBA00023001"/>
    </source>
</evidence>
<dbReference type="PANTHER" id="PTHR33753">
    <property type="entry name" value="1,4-BETA-D-GLUCAN CELLOBIOHYDROLASE B"/>
    <property type="match status" value="1"/>
</dbReference>
<keyword evidence="12" id="KW-1185">Reference proteome</keyword>
<dbReference type="InterPro" id="IPR001722">
    <property type="entry name" value="Glyco_hydro_7"/>
</dbReference>
<keyword evidence="7 9" id="KW-0326">Glycosidase</keyword>
<dbReference type="AlphaFoldDB" id="A0AAV9HRB7"/>
<gene>
    <name evidence="11" type="ORF">QBC42DRAFT_176214</name>
</gene>